<evidence type="ECO:0000256" key="7">
    <source>
        <dbReference type="ARBA" id="ARBA00022918"/>
    </source>
</evidence>
<keyword evidence="9" id="KW-0233">DNA recombination</keyword>
<evidence type="ECO:0000256" key="9">
    <source>
        <dbReference type="ARBA" id="ARBA00023172"/>
    </source>
</evidence>
<dbReference type="GO" id="GO:0046872">
    <property type="term" value="F:metal ion binding"/>
    <property type="evidence" value="ECO:0007669"/>
    <property type="project" value="UniProtKB-KW"/>
</dbReference>
<dbReference type="Proteomes" id="UP000429607">
    <property type="component" value="Unassembled WGS sequence"/>
</dbReference>
<dbReference type="AlphaFoldDB" id="A0A6A3LDI0"/>
<keyword evidence="4" id="KW-0378">Hydrolase</keyword>
<name>A0A6A3LDI0_9STRA</name>
<keyword evidence="2" id="KW-0479">Metal-binding</keyword>
<keyword evidence="3" id="KW-0255">Endonuclease</keyword>
<keyword evidence="1" id="KW-0540">Nuclease</keyword>
<dbReference type="GO" id="GO:0016787">
    <property type="term" value="F:hydrolase activity"/>
    <property type="evidence" value="ECO:0007669"/>
    <property type="project" value="UniProtKB-KW"/>
</dbReference>
<dbReference type="EMBL" id="QXFV01001134">
    <property type="protein sequence ID" value="KAE9014184.1"/>
    <property type="molecule type" value="Genomic_DNA"/>
</dbReference>
<dbReference type="Gene3D" id="3.30.420.10">
    <property type="entry name" value="Ribonuclease H-like superfamily/Ribonuclease H"/>
    <property type="match status" value="1"/>
</dbReference>
<dbReference type="PANTHER" id="PTHR42648:SF11">
    <property type="entry name" value="TRANSPOSON TY4-P GAG-POL POLYPROTEIN"/>
    <property type="match status" value="1"/>
</dbReference>
<dbReference type="SUPFAM" id="SSF53098">
    <property type="entry name" value="Ribonuclease H-like"/>
    <property type="match status" value="1"/>
</dbReference>
<keyword evidence="6" id="KW-0229">DNA integration</keyword>
<organism evidence="11 12">
    <name type="scientific">Phytophthora rubi</name>
    <dbReference type="NCBI Taxonomy" id="129364"/>
    <lineage>
        <taxon>Eukaryota</taxon>
        <taxon>Sar</taxon>
        <taxon>Stramenopiles</taxon>
        <taxon>Oomycota</taxon>
        <taxon>Peronosporomycetes</taxon>
        <taxon>Peronosporales</taxon>
        <taxon>Peronosporaceae</taxon>
        <taxon>Phytophthora</taxon>
    </lineage>
</organism>
<evidence type="ECO:0000256" key="8">
    <source>
        <dbReference type="ARBA" id="ARBA00022932"/>
    </source>
</evidence>
<sequence>MPYAPQQNGKGERSNRVVVEMALAMRQTADMGERFWSDAVKTTAYIRNRFPSKVLAGKTTIEVLTGRAPVLNKPRVLGCDAEVLSKAQRQKLDAKTARGVFIGYEKSGVAVFGCPVLLVHPRVEKQVVRRSTRIKKKIVRRLEFQESQNTQEVALVNELQDPLTLKESMSRQDTEQWR</sequence>
<evidence type="ECO:0000256" key="4">
    <source>
        <dbReference type="ARBA" id="ARBA00022801"/>
    </source>
</evidence>
<dbReference type="GO" id="GO:0003676">
    <property type="term" value="F:nucleic acid binding"/>
    <property type="evidence" value="ECO:0007669"/>
    <property type="project" value="InterPro"/>
</dbReference>
<evidence type="ECO:0000313" key="11">
    <source>
        <dbReference type="EMBL" id="KAE9014184.1"/>
    </source>
</evidence>
<reference evidence="11 12" key="1">
    <citation type="submission" date="2018-09" db="EMBL/GenBank/DDBJ databases">
        <title>Genomic investigation of the strawberry pathogen Phytophthora fragariae indicates pathogenicity is determined by transcriptional variation in three key races.</title>
        <authorList>
            <person name="Adams T.M."/>
            <person name="Armitage A.D."/>
            <person name="Sobczyk M.K."/>
            <person name="Bates H.J."/>
            <person name="Dunwell J.M."/>
            <person name="Nellist C.F."/>
            <person name="Harrison R.J."/>
        </authorList>
    </citation>
    <scope>NUCLEOTIDE SEQUENCE [LARGE SCALE GENOMIC DNA]</scope>
    <source>
        <strain evidence="11 12">SCRP249</strain>
    </source>
</reference>
<gene>
    <name evidence="11" type="ORF">PR001_g15195</name>
</gene>
<evidence type="ECO:0000256" key="6">
    <source>
        <dbReference type="ARBA" id="ARBA00022908"/>
    </source>
</evidence>
<dbReference type="GO" id="GO:0004519">
    <property type="term" value="F:endonuclease activity"/>
    <property type="evidence" value="ECO:0007669"/>
    <property type="project" value="UniProtKB-KW"/>
</dbReference>
<keyword evidence="5" id="KW-0460">Magnesium</keyword>
<evidence type="ECO:0000256" key="1">
    <source>
        <dbReference type="ARBA" id="ARBA00022722"/>
    </source>
</evidence>
<dbReference type="PROSITE" id="PS50994">
    <property type="entry name" value="INTEGRASE"/>
    <property type="match status" value="1"/>
</dbReference>
<dbReference type="InterPro" id="IPR001584">
    <property type="entry name" value="Integrase_cat-core"/>
</dbReference>
<evidence type="ECO:0000256" key="3">
    <source>
        <dbReference type="ARBA" id="ARBA00022759"/>
    </source>
</evidence>
<dbReference type="InterPro" id="IPR012337">
    <property type="entry name" value="RNaseH-like_sf"/>
</dbReference>
<dbReference type="GO" id="GO:0003964">
    <property type="term" value="F:RNA-directed DNA polymerase activity"/>
    <property type="evidence" value="ECO:0007669"/>
    <property type="project" value="UniProtKB-KW"/>
</dbReference>
<proteinExistence type="predicted"/>
<dbReference type="GO" id="GO:0015074">
    <property type="term" value="P:DNA integration"/>
    <property type="evidence" value="ECO:0007669"/>
    <property type="project" value="UniProtKB-KW"/>
</dbReference>
<keyword evidence="7" id="KW-0695">RNA-directed DNA polymerase</keyword>
<comment type="caution">
    <text evidence="11">The sequence shown here is derived from an EMBL/GenBank/DDBJ whole genome shotgun (WGS) entry which is preliminary data.</text>
</comment>
<dbReference type="GO" id="GO:0003887">
    <property type="term" value="F:DNA-directed DNA polymerase activity"/>
    <property type="evidence" value="ECO:0007669"/>
    <property type="project" value="UniProtKB-KW"/>
</dbReference>
<evidence type="ECO:0000259" key="10">
    <source>
        <dbReference type="PROSITE" id="PS50994"/>
    </source>
</evidence>
<keyword evidence="8" id="KW-0808">Transferase</keyword>
<accession>A0A6A3LDI0</accession>
<dbReference type="InterPro" id="IPR039537">
    <property type="entry name" value="Retrotran_Ty1/copia-like"/>
</dbReference>
<keyword evidence="8" id="KW-0548">Nucleotidyltransferase</keyword>
<evidence type="ECO:0000256" key="2">
    <source>
        <dbReference type="ARBA" id="ARBA00022723"/>
    </source>
</evidence>
<dbReference type="InterPro" id="IPR036397">
    <property type="entry name" value="RNaseH_sf"/>
</dbReference>
<evidence type="ECO:0000256" key="5">
    <source>
        <dbReference type="ARBA" id="ARBA00022842"/>
    </source>
</evidence>
<protein>
    <recommendedName>
        <fullName evidence="10">Integrase catalytic domain-containing protein</fullName>
    </recommendedName>
</protein>
<feature type="domain" description="Integrase catalytic" evidence="10">
    <location>
        <begin position="1"/>
        <end position="68"/>
    </location>
</feature>
<evidence type="ECO:0000313" key="12">
    <source>
        <dbReference type="Proteomes" id="UP000429607"/>
    </source>
</evidence>
<keyword evidence="8" id="KW-0239">DNA-directed DNA polymerase</keyword>
<dbReference type="PANTHER" id="PTHR42648">
    <property type="entry name" value="TRANSPOSASE, PUTATIVE-RELATED"/>
    <property type="match status" value="1"/>
</dbReference>
<dbReference type="GO" id="GO:0006310">
    <property type="term" value="P:DNA recombination"/>
    <property type="evidence" value="ECO:0007669"/>
    <property type="project" value="UniProtKB-KW"/>
</dbReference>